<accession>A0A835R101</accession>
<sequence length="114" mass="13439">MGGDGGRRHRLSRDLRGCRSRGGCRRGSCRRCRWSRSRGRRWGTFRRCQRGQSHRRASSSLRRWRRPTTSSLSSLAARSVSSDLDFASRKRNGTRLVEVARRRKWMRHSRLRPT</sequence>
<reference evidence="1 2" key="1">
    <citation type="journal article" date="2020" name="Nat. Food">
        <title>A phased Vanilla planifolia genome enables genetic improvement of flavour and production.</title>
        <authorList>
            <person name="Hasing T."/>
            <person name="Tang H."/>
            <person name="Brym M."/>
            <person name="Khazi F."/>
            <person name="Huang T."/>
            <person name="Chambers A.H."/>
        </authorList>
    </citation>
    <scope>NUCLEOTIDE SEQUENCE [LARGE SCALE GENOMIC DNA]</scope>
    <source>
        <tissue evidence="1">Leaf</tissue>
    </source>
</reference>
<dbReference type="AlphaFoldDB" id="A0A835R101"/>
<evidence type="ECO:0000313" key="2">
    <source>
        <dbReference type="Proteomes" id="UP000639772"/>
    </source>
</evidence>
<protein>
    <submittedName>
        <fullName evidence="1">Uncharacterized protein</fullName>
    </submittedName>
</protein>
<gene>
    <name evidence="1" type="ORF">HPP92_012936</name>
</gene>
<dbReference type="Proteomes" id="UP000639772">
    <property type="component" value="Chromosome 6"/>
</dbReference>
<comment type="caution">
    <text evidence="1">The sequence shown here is derived from an EMBL/GenBank/DDBJ whole genome shotgun (WGS) entry which is preliminary data.</text>
</comment>
<evidence type="ECO:0000313" key="1">
    <source>
        <dbReference type="EMBL" id="KAG0478217.1"/>
    </source>
</evidence>
<organism evidence="1 2">
    <name type="scientific">Vanilla planifolia</name>
    <name type="common">Vanilla</name>
    <dbReference type="NCBI Taxonomy" id="51239"/>
    <lineage>
        <taxon>Eukaryota</taxon>
        <taxon>Viridiplantae</taxon>
        <taxon>Streptophyta</taxon>
        <taxon>Embryophyta</taxon>
        <taxon>Tracheophyta</taxon>
        <taxon>Spermatophyta</taxon>
        <taxon>Magnoliopsida</taxon>
        <taxon>Liliopsida</taxon>
        <taxon>Asparagales</taxon>
        <taxon>Orchidaceae</taxon>
        <taxon>Vanilloideae</taxon>
        <taxon>Vanilleae</taxon>
        <taxon>Vanilla</taxon>
    </lineage>
</organism>
<dbReference type="EMBL" id="JADCNM010000006">
    <property type="protein sequence ID" value="KAG0478217.1"/>
    <property type="molecule type" value="Genomic_DNA"/>
</dbReference>
<proteinExistence type="predicted"/>
<name>A0A835R101_VANPL</name>